<reference evidence="2" key="1">
    <citation type="journal article" date="2020" name="Nature">
        <title>Giant virus diversity and host interactions through global metagenomics.</title>
        <authorList>
            <person name="Schulz F."/>
            <person name="Roux S."/>
            <person name="Paez-Espino D."/>
            <person name="Jungbluth S."/>
            <person name="Walsh D.A."/>
            <person name="Denef V.J."/>
            <person name="McMahon K.D."/>
            <person name="Konstantinidis K.T."/>
            <person name="Eloe-Fadrosh E.A."/>
            <person name="Kyrpides N.C."/>
            <person name="Woyke T."/>
        </authorList>
    </citation>
    <scope>NUCLEOTIDE SEQUENCE</scope>
    <source>
        <strain evidence="2">GVMAG-M-3300009161-30</strain>
    </source>
</reference>
<evidence type="ECO:0000256" key="1">
    <source>
        <dbReference type="SAM" id="MobiDB-lite"/>
    </source>
</evidence>
<dbReference type="EMBL" id="MN738944">
    <property type="protein sequence ID" value="QHT32472.1"/>
    <property type="molecule type" value="Genomic_DNA"/>
</dbReference>
<feature type="compositionally biased region" description="Basic and acidic residues" evidence="1">
    <location>
        <begin position="39"/>
        <end position="52"/>
    </location>
</feature>
<accession>A0A6C0EUN8</accession>
<protein>
    <submittedName>
        <fullName evidence="2">Uncharacterized protein</fullName>
    </submittedName>
</protein>
<proteinExistence type="predicted"/>
<organism evidence="2">
    <name type="scientific">viral metagenome</name>
    <dbReference type="NCBI Taxonomy" id="1070528"/>
    <lineage>
        <taxon>unclassified sequences</taxon>
        <taxon>metagenomes</taxon>
        <taxon>organismal metagenomes</taxon>
    </lineage>
</organism>
<name>A0A6C0EUN8_9ZZZZ</name>
<sequence length="104" mass="11919">MFALRKTGLLEKRAAADASAIADANDTDYQKKLQELAKESAEKKEDYDRRQAELQGNAMIVQDSNAFATGGKRKMRRSKKSRKSKKYKRSKLSRKSKKSRKLLH</sequence>
<dbReference type="AlphaFoldDB" id="A0A6C0EUN8"/>
<feature type="region of interest" description="Disordered" evidence="1">
    <location>
        <begin position="39"/>
        <end position="104"/>
    </location>
</feature>
<feature type="compositionally biased region" description="Basic residues" evidence="1">
    <location>
        <begin position="71"/>
        <end position="104"/>
    </location>
</feature>
<evidence type="ECO:0000313" key="2">
    <source>
        <dbReference type="EMBL" id="QHT32472.1"/>
    </source>
</evidence>